<evidence type="ECO:0000256" key="3">
    <source>
        <dbReference type="ARBA" id="ARBA00023285"/>
    </source>
</evidence>
<dbReference type="PANTHER" id="PTHR43808:SF31">
    <property type="entry name" value="N-ACETYL-L-CITRULLINE DEACETYLASE"/>
    <property type="match status" value="1"/>
</dbReference>
<dbReference type="InterPro" id="IPR011650">
    <property type="entry name" value="Peptidase_M20_dimer"/>
</dbReference>
<dbReference type="SUPFAM" id="SSF55031">
    <property type="entry name" value="Bacterial exopeptidase dimerisation domain"/>
    <property type="match status" value="1"/>
</dbReference>
<name>A0A291M200_9RHOB</name>
<feature type="domain" description="Peptidase M20 dimerisation" evidence="4">
    <location>
        <begin position="194"/>
        <end position="302"/>
    </location>
</feature>
<protein>
    <submittedName>
        <fullName evidence="5">Acetylornithine deacetylase</fullName>
    </submittedName>
</protein>
<dbReference type="GO" id="GO:0006526">
    <property type="term" value="P:L-arginine biosynthetic process"/>
    <property type="evidence" value="ECO:0007669"/>
    <property type="project" value="InterPro"/>
</dbReference>
<gene>
    <name evidence="5" type="ORF">CBW24_12520</name>
</gene>
<evidence type="ECO:0000313" key="6">
    <source>
        <dbReference type="Proteomes" id="UP000219050"/>
    </source>
</evidence>
<evidence type="ECO:0000259" key="4">
    <source>
        <dbReference type="Pfam" id="PF07687"/>
    </source>
</evidence>
<evidence type="ECO:0000256" key="2">
    <source>
        <dbReference type="ARBA" id="ARBA00022801"/>
    </source>
</evidence>
<dbReference type="KEGG" id="cmag:CBW24_12520"/>
<sequence length="403" mass="42968">MPETTAPTATDPSATAHPALAETQRILSRLIAFPSVSSDSNSDLIAWLAGHLEASGARCEILESPDGRKANLWATIGPDRPGGIVLSGHSDVVPVADQDWTTDPFEMREADGLLYGRGACDMKGFIAACVAMAPHFAAAIGDRPDARPVHFAFTYDEEVGCIGAAHLVEILRTRPHRPDIAIIGEPTMMKVIEGHKGIYECCARFTGLEGHGSAPDKGVSAVEYATRYVSRLLGLREELRGRAPADSRFDPPWSTVNIGVLHGGAAHNIIPGKAVVEWEMRPVQQSDRDLVVDALADLVPRLDAEMKRTHPGAGILSEVVGEVAGLEPMDDNAARDLVFALTGANSAETVAFCTEAGLFQSMGMDAVICGPGSIEQAHKPDEYVSLSQMSQCLDMLEGLALKL</sequence>
<dbReference type="InterPro" id="IPR002933">
    <property type="entry name" value="Peptidase_M20"/>
</dbReference>
<dbReference type="Gene3D" id="3.30.70.360">
    <property type="match status" value="1"/>
</dbReference>
<dbReference type="Proteomes" id="UP000219050">
    <property type="component" value="Chromosome"/>
</dbReference>
<proteinExistence type="predicted"/>
<evidence type="ECO:0000256" key="1">
    <source>
        <dbReference type="ARBA" id="ARBA00022723"/>
    </source>
</evidence>
<reference evidence="5 6" key="1">
    <citation type="submission" date="2017-05" db="EMBL/GenBank/DDBJ databases">
        <title>Comparative genomic and metabolic analysis of manganese-oxidizing mechanisms in Celeribater manganoxidans DY25T: its adaption to the environment of polymetallic nodule.</title>
        <authorList>
            <person name="Wang X."/>
        </authorList>
    </citation>
    <scope>NUCLEOTIDE SEQUENCE [LARGE SCALE GENOMIC DNA]</scope>
    <source>
        <strain evidence="5 6">DY25</strain>
    </source>
</reference>
<dbReference type="InterPro" id="IPR010169">
    <property type="entry name" value="AcOrn-deacetyl"/>
</dbReference>
<dbReference type="OrthoDB" id="9809784at2"/>
<dbReference type="NCBIfam" id="TIGR01892">
    <property type="entry name" value="AcOrn-deacetyl"/>
    <property type="match status" value="1"/>
</dbReference>
<dbReference type="RefSeq" id="WP_097373792.1">
    <property type="nucleotide sequence ID" value="NZ_CP021404.1"/>
</dbReference>
<dbReference type="GO" id="GO:0046872">
    <property type="term" value="F:metal ion binding"/>
    <property type="evidence" value="ECO:0007669"/>
    <property type="project" value="UniProtKB-KW"/>
</dbReference>
<dbReference type="InterPro" id="IPR036264">
    <property type="entry name" value="Bact_exopeptidase_dim_dom"/>
</dbReference>
<dbReference type="SUPFAM" id="SSF53187">
    <property type="entry name" value="Zn-dependent exopeptidases"/>
    <property type="match status" value="1"/>
</dbReference>
<keyword evidence="3" id="KW-0170">Cobalt</keyword>
<dbReference type="CDD" id="cd03894">
    <property type="entry name" value="M20_ArgE"/>
    <property type="match status" value="1"/>
</dbReference>
<dbReference type="Pfam" id="PF01546">
    <property type="entry name" value="Peptidase_M20"/>
    <property type="match status" value="1"/>
</dbReference>
<organism evidence="5 6">
    <name type="scientific">Pacificitalea manganoxidans</name>
    <dbReference type="NCBI Taxonomy" id="1411902"/>
    <lineage>
        <taxon>Bacteria</taxon>
        <taxon>Pseudomonadati</taxon>
        <taxon>Pseudomonadota</taxon>
        <taxon>Alphaproteobacteria</taxon>
        <taxon>Rhodobacterales</taxon>
        <taxon>Paracoccaceae</taxon>
        <taxon>Pacificitalea</taxon>
    </lineage>
</organism>
<keyword evidence="2" id="KW-0378">Hydrolase</keyword>
<dbReference type="Gene3D" id="3.40.630.10">
    <property type="entry name" value="Zn peptidases"/>
    <property type="match status" value="1"/>
</dbReference>
<dbReference type="AlphaFoldDB" id="A0A291M200"/>
<dbReference type="Pfam" id="PF07687">
    <property type="entry name" value="M20_dimer"/>
    <property type="match status" value="1"/>
</dbReference>
<accession>A0A291M200</accession>
<dbReference type="InterPro" id="IPR050072">
    <property type="entry name" value="Peptidase_M20A"/>
</dbReference>
<dbReference type="GO" id="GO:0008777">
    <property type="term" value="F:acetylornithine deacetylase activity"/>
    <property type="evidence" value="ECO:0007669"/>
    <property type="project" value="TreeGrafter"/>
</dbReference>
<keyword evidence="1" id="KW-0479">Metal-binding</keyword>
<dbReference type="EMBL" id="CP021404">
    <property type="protein sequence ID" value="ATI42745.1"/>
    <property type="molecule type" value="Genomic_DNA"/>
</dbReference>
<dbReference type="NCBIfam" id="NF005710">
    <property type="entry name" value="PRK07522.1"/>
    <property type="match status" value="1"/>
</dbReference>
<keyword evidence="6" id="KW-1185">Reference proteome</keyword>
<dbReference type="PANTHER" id="PTHR43808">
    <property type="entry name" value="ACETYLORNITHINE DEACETYLASE"/>
    <property type="match status" value="1"/>
</dbReference>
<evidence type="ECO:0000313" key="5">
    <source>
        <dbReference type="EMBL" id="ATI42745.1"/>
    </source>
</evidence>